<dbReference type="STRING" id="247279.NIES1031_15785"/>
<dbReference type="PANTHER" id="PTHR31527:SF0">
    <property type="entry name" value="RE64534P"/>
    <property type="match status" value="1"/>
</dbReference>
<dbReference type="RefSeq" id="WP_073550483.1">
    <property type="nucleotide sequence ID" value="NZ_CAWMVK010000005.1"/>
</dbReference>
<organism evidence="2 3">
    <name type="scientific">Chroogloeocystis siderophila 5.2 s.c.1</name>
    <dbReference type="NCBI Taxonomy" id="247279"/>
    <lineage>
        <taxon>Bacteria</taxon>
        <taxon>Bacillati</taxon>
        <taxon>Cyanobacteriota</taxon>
        <taxon>Cyanophyceae</taxon>
        <taxon>Oscillatoriophycideae</taxon>
        <taxon>Chroococcales</taxon>
        <taxon>Chroococcaceae</taxon>
        <taxon>Chroogloeocystis</taxon>
    </lineage>
</organism>
<accession>A0A1U7HL22</accession>
<evidence type="ECO:0000313" key="3">
    <source>
        <dbReference type="Proteomes" id="UP000185984"/>
    </source>
</evidence>
<dbReference type="Pfam" id="PF09347">
    <property type="entry name" value="DUF1989"/>
    <property type="match status" value="1"/>
</dbReference>
<dbReference type="PANTHER" id="PTHR31527">
    <property type="entry name" value="RE64534P"/>
    <property type="match status" value="1"/>
</dbReference>
<evidence type="ECO:0000259" key="1">
    <source>
        <dbReference type="Pfam" id="PF09347"/>
    </source>
</evidence>
<feature type="domain" description="DUF1989" evidence="1">
    <location>
        <begin position="22"/>
        <end position="185"/>
    </location>
</feature>
<dbReference type="InterPro" id="IPR018959">
    <property type="entry name" value="DUF1989"/>
</dbReference>
<gene>
    <name evidence="2" type="ORF">NIES1031_15785</name>
</gene>
<comment type="caution">
    <text evidence="2">The sequence shown here is derived from an EMBL/GenBank/DDBJ whole genome shotgun (WGS) entry which is preliminary data.</text>
</comment>
<proteinExistence type="predicted"/>
<sequence>MVQTSVLPSAAIEPSLILLDEKLPGGAYWHNVIKRGNTLRVTDLEGSQGVSLICYNADNPIERLNVADTAKIQFNAFLKKGMVIYSDMGRILFSITEDTSGYHDLICGCSNAASNAAKYGESDYNNSRNNFLKALGKRGLTRKDLMPNINLFSRVAVHPNGDLEYITGCEKPGSFVDLRAEMNVLVVISNCPHVLHPDTVYKPKPIQLTVWRSPAPAPDDLCRTANEEAIRGFINTDALFAQM</sequence>
<dbReference type="EMBL" id="MRCC01000013">
    <property type="protein sequence ID" value="OKH24254.1"/>
    <property type="molecule type" value="Genomic_DNA"/>
</dbReference>
<keyword evidence="3" id="KW-1185">Reference proteome</keyword>
<name>A0A1U7HL22_9CHRO</name>
<dbReference type="Proteomes" id="UP000185984">
    <property type="component" value="Unassembled WGS sequence"/>
</dbReference>
<reference evidence="2 3" key="1">
    <citation type="submission" date="2016-11" db="EMBL/GenBank/DDBJ databases">
        <title>Draft Genome Sequences of Nine Cyanobacterial Strains from Diverse Habitats.</title>
        <authorList>
            <person name="Zhu T."/>
            <person name="Hou S."/>
            <person name="Lu X."/>
            <person name="Hess W.R."/>
        </authorList>
    </citation>
    <scope>NUCLEOTIDE SEQUENCE [LARGE SCALE GENOMIC DNA]</scope>
    <source>
        <strain evidence="2 3">5.2 s.c.1</strain>
    </source>
</reference>
<dbReference type="NCBIfam" id="TIGR03425">
    <property type="entry name" value="urea_degr_2"/>
    <property type="match status" value="1"/>
</dbReference>
<dbReference type="OrthoDB" id="9772660at2"/>
<protein>
    <submittedName>
        <fullName evidence="2">Urea carboxylase</fullName>
    </submittedName>
</protein>
<evidence type="ECO:0000313" key="2">
    <source>
        <dbReference type="EMBL" id="OKH24254.1"/>
    </source>
</evidence>
<dbReference type="InterPro" id="IPR017792">
    <property type="entry name" value="UAAP1"/>
</dbReference>
<dbReference type="AlphaFoldDB" id="A0A1U7HL22"/>